<evidence type="ECO:0000313" key="2">
    <source>
        <dbReference type="EMBL" id="EFY86898.1"/>
    </source>
</evidence>
<dbReference type="Proteomes" id="UP000002499">
    <property type="component" value="Unassembled WGS sequence"/>
</dbReference>
<accession>E9EAW7</accession>
<evidence type="ECO:0000313" key="3">
    <source>
        <dbReference type="Proteomes" id="UP000002499"/>
    </source>
</evidence>
<dbReference type="eggNOG" id="ENOG502T10Y">
    <property type="taxonomic scope" value="Eukaryota"/>
</dbReference>
<dbReference type="EMBL" id="GL698536">
    <property type="protein sequence ID" value="EFY86898.1"/>
    <property type="molecule type" value="Genomic_DNA"/>
</dbReference>
<evidence type="ECO:0000256" key="1">
    <source>
        <dbReference type="SAM" id="SignalP"/>
    </source>
</evidence>
<reference evidence="2 3" key="1">
    <citation type="journal article" date="2011" name="PLoS Genet.">
        <title>Genome sequencing and comparative transcriptomics of the model entomopathogenic fungi Metarhizium anisopliae and M. acridum.</title>
        <authorList>
            <person name="Gao Q."/>
            <person name="Jin K."/>
            <person name="Ying S.H."/>
            <person name="Zhang Y."/>
            <person name="Xiao G."/>
            <person name="Shang Y."/>
            <person name="Duan Z."/>
            <person name="Hu X."/>
            <person name="Xie X.Q."/>
            <person name="Zhou G."/>
            <person name="Peng G."/>
            <person name="Luo Z."/>
            <person name="Huang W."/>
            <person name="Wang B."/>
            <person name="Fang W."/>
            <person name="Wang S."/>
            <person name="Zhong Y."/>
            <person name="Ma L.J."/>
            <person name="St Leger R.J."/>
            <person name="Zhao G.P."/>
            <person name="Pei Y."/>
            <person name="Feng M.G."/>
            <person name="Xia Y."/>
            <person name="Wang C."/>
        </authorList>
    </citation>
    <scope>NUCLEOTIDE SEQUENCE [LARGE SCALE GENOMIC DNA]</scope>
    <source>
        <strain evidence="2 3">CQMa 102</strain>
    </source>
</reference>
<dbReference type="InParanoid" id="E9EAW7"/>
<dbReference type="AlphaFoldDB" id="E9EAW7"/>
<dbReference type="OMA" id="DFASACP"/>
<dbReference type="HOGENOM" id="CLU_1875914_0_0_1"/>
<feature type="chain" id="PRO_5003238350" evidence="1">
    <location>
        <begin position="23"/>
        <end position="135"/>
    </location>
</feature>
<proteinExistence type="predicted"/>
<keyword evidence="3" id="KW-1185">Reference proteome</keyword>
<sequence length="135" mass="14617">MRFFALNLIIPILFTGIGVVHGAAIAGDFASACPLGERAEKCRLQANKSPLGVGRIFAGQSFKPRAAAERGSFCYKPYEAFLVQASTACCGSVRGSMHNDWLCVGLKTNVAACSQFHRCCRIEYHSGNSDDDKCY</sequence>
<organism evidence="3">
    <name type="scientific">Metarhizium acridum (strain CQMa 102)</name>
    <dbReference type="NCBI Taxonomy" id="655827"/>
    <lineage>
        <taxon>Eukaryota</taxon>
        <taxon>Fungi</taxon>
        <taxon>Dikarya</taxon>
        <taxon>Ascomycota</taxon>
        <taxon>Pezizomycotina</taxon>
        <taxon>Sordariomycetes</taxon>
        <taxon>Hypocreomycetidae</taxon>
        <taxon>Hypocreales</taxon>
        <taxon>Clavicipitaceae</taxon>
        <taxon>Metarhizium</taxon>
    </lineage>
</organism>
<feature type="signal peptide" evidence="1">
    <location>
        <begin position="1"/>
        <end position="22"/>
    </location>
</feature>
<protein>
    <submittedName>
        <fullName evidence="2">Uncharacterized protein</fullName>
    </submittedName>
</protein>
<gene>
    <name evidence="2" type="ORF">MAC_07015</name>
</gene>
<name>E9EAW7_METAQ</name>
<keyword evidence="1" id="KW-0732">Signal</keyword>